<evidence type="ECO:0000313" key="1">
    <source>
        <dbReference type="EMBL" id="KAK3575875.1"/>
    </source>
</evidence>
<dbReference type="EMBL" id="JAEAOA010001778">
    <property type="protein sequence ID" value="KAK3575875.1"/>
    <property type="molecule type" value="Genomic_DNA"/>
</dbReference>
<reference evidence="1" key="3">
    <citation type="submission" date="2023-05" db="EMBL/GenBank/DDBJ databases">
        <authorList>
            <person name="Smith C.H."/>
        </authorList>
    </citation>
    <scope>NUCLEOTIDE SEQUENCE</scope>
    <source>
        <strain evidence="1">CHS0354</strain>
        <tissue evidence="1">Mantle</tissue>
    </source>
</reference>
<sequence length="139" mass="15744">MSVTIYARSSDVIEWGGCDDSSEIKRHIADEVVVRHVRDLDVTARAPHRRRLDLMFLHGCDRRATLLILIREKVGRTVEVEYPSLRGSSERESLGEELSAIDGCTIVLTSRTIGVLNQRRRIKLWIGERGSIRTSATTE</sequence>
<comment type="caution">
    <text evidence="1">The sequence shown here is derived from an EMBL/GenBank/DDBJ whole genome shotgun (WGS) entry which is preliminary data.</text>
</comment>
<reference evidence="1" key="2">
    <citation type="journal article" date="2021" name="Genome Biol. Evol.">
        <title>Developing a high-quality reference genome for a parasitic bivalve with doubly uniparental inheritance (Bivalvia: Unionida).</title>
        <authorList>
            <person name="Smith C.H."/>
        </authorList>
    </citation>
    <scope>NUCLEOTIDE SEQUENCE</scope>
    <source>
        <strain evidence="1">CHS0354</strain>
        <tissue evidence="1">Mantle</tissue>
    </source>
</reference>
<accession>A0AAE0RMH7</accession>
<reference evidence="1" key="1">
    <citation type="journal article" date="2021" name="Genome Biol. Evol.">
        <title>A High-Quality Reference Genome for a Parasitic Bivalve with Doubly Uniparental Inheritance (Bivalvia: Unionida).</title>
        <authorList>
            <person name="Smith C.H."/>
        </authorList>
    </citation>
    <scope>NUCLEOTIDE SEQUENCE</scope>
    <source>
        <strain evidence="1">CHS0354</strain>
    </source>
</reference>
<organism evidence="1 2">
    <name type="scientific">Potamilus streckersoni</name>
    <dbReference type="NCBI Taxonomy" id="2493646"/>
    <lineage>
        <taxon>Eukaryota</taxon>
        <taxon>Metazoa</taxon>
        <taxon>Spiralia</taxon>
        <taxon>Lophotrochozoa</taxon>
        <taxon>Mollusca</taxon>
        <taxon>Bivalvia</taxon>
        <taxon>Autobranchia</taxon>
        <taxon>Heteroconchia</taxon>
        <taxon>Palaeoheterodonta</taxon>
        <taxon>Unionida</taxon>
        <taxon>Unionoidea</taxon>
        <taxon>Unionidae</taxon>
        <taxon>Ambleminae</taxon>
        <taxon>Lampsilini</taxon>
        <taxon>Potamilus</taxon>
    </lineage>
</organism>
<keyword evidence="2" id="KW-1185">Reference proteome</keyword>
<evidence type="ECO:0000313" key="2">
    <source>
        <dbReference type="Proteomes" id="UP001195483"/>
    </source>
</evidence>
<dbReference type="AlphaFoldDB" id="A0AAE0RMH7"/>
<proteinExistence type="predicted"/>
<name>A0AAE0RMH7_9BIVA</name>
<gene>
    <name evidence="1" type="ORF">CHS0354_029824</name>
</gene>
<dbReference type="Proteomes" id="UP001195483">
    <property type="component" value="Unassembled WGS sequence"/>
</dbReference>
<protein>
    <submittedName>
        <fullName evidence="1">Uncharacterized protein</fullName>
    </submittedName>
</protein>